<dbReference type="Pfam" id="PF01408">
    <property type="entry name" value="GFO_IDH_MocA"/>
    <property type="match status" value="1"/>
</dbReference>
<feature type="signal peptide" evidence="1">
    <location>
        <begin position="1"/>
        <end position="26"/>
    </location>
</feature>
<dbReference type="RefSeq" id="WP_010046584.1">
    <property type="nucleotide sequence ID" value="NZ_CP025958.1"/>
</dbReference>
<sequence length="436" mass="47626">MSNRRDFLKASAAVGGAASVSGLASAFAGGASDTIKVGLIGCGGRGMGAVKDILNAEEKINGNAAKLEIVAVADAFKDRVTNAVKTFTNEKGKDYGRFVKQVKITPDTTFDGLDAYEKLLKTDVNLVILATPPGFRPYHLEAAVRAGKNIFCEKPVAVDATGARKCYALVEESKKKNIAIVAGTQRRHQKGYIETVKKIQDGAIGELRAARCSWNGRRPWFHERPAGMADSTYQLRNWYHYLWACGDHIVEQHVHNLDVINWIVGDHPVKAVGFGGRALGPAGDPKNVGQIWDHFAVEYEYKSGLRLSSYCRHIPGDDDVSETVYGEKGQTYTRDGVYQINKQRSGSDDISAYVQEHIDLLNSIRAGRPLNELKDVTDSTFTAIFGRNAAYSCRTLNWADALASAEDTMPKDLALDKPLDATRAPVPGVWKLPPKA</sequence>
<dbReference type="Gene3D" id="3.40.50.720">
    <property type="entry name" value="NAD(P)-binding Rossmann-like Domain"/>
    <property type="match status" value="1"/>
</dbReference>
<dbReference type="InterPro" id="IPR036291">
    <property type="entry name" value="NAD(P)-bd_dom_sf"/>
</dbReference>
<keyword evidence="5" id="KW-1185">Reference proteome</keyword>
<dbReference type="NCBIfam" id="TIGR01409">
    <property type="entry name" value="TAT_signal_seq"/>
    <property type="match status" value="1"/>
</dbReference>
<gene>
    <name evidence="4" type="ORF">C1280_06350</name>
</gene>
<dbReference type="InterPro" id="IPR004104">
    <property type="entry name" value="Gfo/Idh/MocA-like_OxRdtase_C"/>
</dbReference>
<dbReference type="InterPro" id="IPR050463">
    <property type="entry name" value="Gfo/Idh/MocA_oxidrdct_glycsds"/>
</dbReference>
<evidence type="ECO:0000259" key="2">
    <source>
        <dbReference type="Pfam" id="PF01408"/>
    </source>
</evidence>
<reference evidence="4 5" key="1">
    <citation type="submission" date="2018-01" db="EMBL/GenBank/DDBJ databases">
        <title>G. obscuriglobus.</title>
        <authorList>
            <person name="Franke J."/>
            <person name="Blomberg W."/>
            <person name="Selmecki A."/>
        </authorList>
    </citation>
    <scope>NUCLEOTIDE SEQUENCE [LARGE SCALE GENOMIC DNA]</scope>
    <source>
        <strain evidence="4 5">DSM 5831</strain>
    </source>
</reference>
<dbReference type="Gene3D" id="3.30.360.10">
    <property type="entry name" value="Dihydrodipicolinate Reductase, domain 2"/>
    <property type="match status" value="1"/>
</dbReference>
<evidence type="ECO:0000313" key="4">
    <source>
        <dbReference type="EMBL" id="AWM36678.1"/>
    </source>
</evidence>
<dbReference type="InterPro" id="IPR000683">
    <property type="entry name" value="Gfo/Idh/MocA-like_OxRdtase_N"/>
</dbReference>
<dbReference type="GO" id="GO:0000166">
    <property type="term" value="F:nucleotide binding"/>
    <property type="evidence" value="ECO:0007669"/>
    <property type="project" value="InterPro"/>
</dbReference>
<dbReference type="KEGG" id="gog:C1280_06350"/>
<dbReference type="OrthoDB" id="253515at2"/>
<evidence type="ECO:0000256" key="1">
    <source>
        <dbReference type="SAM" id="SignalP"/>
    </source>
</evidence>
<dbReference type="Pfam" id="PF02894">
    <property type="entry name" value="GFO_IDH_MocA_C"/>
    <property type="match status" value="1"/>
</dbReference>
<dbReference type="Pfam" id="PF10518">
    <property type="entry name" value="TAT_signal"/>
    <property type="match status" value="1"/>
</dbReference>
<evidence type="ECO:0000259" key="3">
    <source>
        <dbReference type="Pfam" id="PF02894"/>
    </source>
</evidence>
<keyword evidence="1" id="KW-0732">Signal</keyword>
<proteinExistence type="predicted"/>
<dbReference type="SUPFAM" id="SSF55347">
    <property type="entry name" value="Glyceraldehyde-3-phosphate dehydrogenase-like, C-terminal domain"/>
    <property type="match status" value="1"/>
</dbReference>
<dbReference type="PROSITE" id="PS51318">
    <property type="entry name" value="TAT"/>
    <property type="match status" value="1"/>
</dbReference>
<dbReference type="InterPro" id="IPR006311">
    <property type="entry name" value="TAT_signal"/>
</dbReference>
<dbReference type="Proteomes" id="UP000245802">
    <property type="component" value="Chromosome"/>
</dbReference>
<evidence type="ECO:0000313" key="5">
    <source>
        <dbReference type="Proteomes" id="UP000245802"/>
    </source>
</evidence>
<dbReference type="InterPro" id="IPR019546">
    <property type="entry name" value="TAT_signal_bac_arc"/>
</dbReference>
<dbReference type="EMBL" id="CP025958">
    <property type="protein sequence ID" value="AWM36678.1"/>
    <property type="molecule type" value="Genomic_DNA"/>
</dbReference>
<dbReference type="PANTHER" id="PTHR43818:SF5">
    <property type="entry name" value="OXIDOREDUCTASE FAMILY PROTEIN"/>
    <property type="match status" value="1"/>
</dbReference>
<feature type="domain" description="Gfo/Idh/MocA-like oxidoreductase C-terminal" evidence="3">
    <location>
        <begin position="197"/>
        <end position="367"/>
    </location>
</feature>
<dbReference type="SUPFAM" id="SSF51735">
    <property type="entry name" value="NAD(P)-binding Rossmann-fold domains"/>
    <property type="match status" value="1"/>
</dbReference>
<organism evidence="4 5">
    <name type="scientific">Gemmata obscuriglobus</name>
    <dbReference type="NCBI Taxonomy" id="114"/>
    <lineage>
        <taxon>Bacteria</taxon>
        <taxon>Pseudomonadati</taxon>
        <taxon>Planctomycetota</taxon>
        <taxon>Planctomycetia</taxon>
        <taxon>Gemmatales</taxon>
        <taxon>Gemmataceae</taxon>
        <taxon>Gemmata</taxon>
    </lineage>
</organism>
<accession>A0A2Z3GTT7</accession>
<dbReference type="AlphaFoldDB" id="A0A2Z3GTT7"/>
<feature type="chain" id="PRO_5016428409" evidence="1">
    <location>
        <begin position="27"/>
        <end position="436"/>
    </location>
</feature>
<name>A0A2Z3GTT7_9BACT</name>
<feature type="domain" description="Gfo/Idh/MocA-like oxidoreductase N-terminal" evidence="2">
    <location>
        <begin position="35"/>
        <end position="176"/>
    </location>
</feature>
<dbReference type="PANTHER" id="PTHR43818">
    <property type="entry name" value="BCDNA.GH03377"/>
    <property type="match status" value="1"/>
</dbReference>
<protein>
    <submittedName>
        <fullName evidence="4">Gfo/Idh/MocA family oxidoreductase</fullName>
    </submittedName>
</protein>